<keyword evidence="2" id="KW-0812">Transmembrane</keyword>
<protein>
    <submittedName>
        <fullName evidence="5">YgcG family protein</fullName>
    </submittedName>
</protein>
<dbReference type="Pfam" id="PF04536">
    <property type="entry name" value="TPM_phosphatase"/>
    <property type="match status" value="1"/>
</dbReference>
<evidence type="ECO:0000256" key="1">
    <source>
        <dbReference type="SAM" id="MobiDB-lite"/>
    </source>
</evidence>
<proteinExistence type="predicted"/>
<evidence type="ECO:0000256" key="2">
    <source>
        <dbReference type="SAM" id="Phobius"/>
    </source>
</evidence>
<dbReference type="EMBL" id="RCTY01000022">
    <property type="protein sequence ID" value="ROU07401.1"/>
    <property type="molecule type" value="Genomic_DNA"/>
</dbReference>
<comment type="caution">
    <text evidence="5">The sequence shown here is derived from an EMBL/GenBank/DDBJ whole genome shotgun (WGS) entry which is preliminary data.</text>
</comment>
<feature type="transmembrane region" description="Helical" evidence="2">
    <location>
        <begin position="244"/>
        <end position="261"/>
    </location>
</feature>
<feature type="signal peptide" evidence="3">
    <location>
        <begin position="1"/>
        <end position="28"/>
    </location>
</feature>
<dbReference type="PANTHER" id="PTHR30373">
    <property type="entry name" value="UPF0603 PROTEIN YGCG"/>
    <property type="match status" value="1"/>
</dbReference>
<feature type="region of interest" description="Disordered" evidence="1">
    <location>
        <begin position="304"/>
        <end position="348"/>
    </location>
</feature>
<feature type="compositionally biased region" description="Gly residues" evidence="1">
    <location>
        <begin position="327"/>
        <end position="348"/>
    </location>
</feature>
<evidence type="ECO:0000259" key="4">
    <source>
        <dbReference type="Pfam" id="PF04536"/>
    </source>
</evidence>
<feature type="transmembrane region" description="Helical" evidence="2">
    <location>
        <begin position="212"/>
        <end position="232"/>
    </location>
</feature>
<gene>
    <name evidence="5" type="ORF">D9T17_08815</name>
</gene>
<evidence type="ECO:0000313" key="5">
    <source>
        <dbReference type="EMBL" id="ROU07401.1"/>
    </source>
</evidence>
<dbReference type="InterPro" id="IPR007621">
    <property type="entry name" value="TPM_dom"/>
</dbReference>
<feature type="chain" id="PRO_5017922244" evidence="3">
    <location>
        <begin position="29"/>
        <end position="348"/>
    </location>
</feature>
<dbReference type="RefSeq" id="WP_123647098.1">
    <property type="nucleotide sequence ID" value="NZ_RCTY01000022.1"/>
</dbReference>
<feature type="transmembrane region" description="Helical" evidence="2">
    <location>
        <begin position="281"/>
        <end position="301"/>
    </location>
</feature>
<dbReference type="Proteomes" id="UP000275910">
    <property type="component" value="Unassembled WGS sequence"/>
</dbReference>
<keyword evidence="2" id="KW-0472">Membrane</keyword>
<evidence type="ECO:0000256" key="3">
    <source>
        <dbReference type="SAM" id="SignalP"/>
    </source>
</evidence>
<organism evidence="5 6">
    <name type="scientific">Lysobacter enzymogenes</name>
    <dbReference type="NCBI Taxonomy" id="69"/>
    <lineage>
        <taxon>Bacteria</taxon>
        <taxon>Pseudomonadati</taxon>
        <taxon>Pseudomonadota</taxon>
        <taxon>Gammaproteobacteria</taxon>
        <taxon>Lysobacterales</taxon>
        <taxon>Lysobacteraceae</taxon>
        <taxon>Lysobacter</taxon>
    </lineage>
</organism>
<evidence type="ECO:0000313" key="6">
    <source>
        <dbReference type="Proteomes" id="UP000275910"/>
    </source>
</evidence>
<sequence length="348" mass="36552">MSMAPRRPSRPWAALLAAALWLCAAPLAAREAVPVTVARPAEGVETVATDATDATDAADARGTQVPKLTGPVVDLTGTLDAAALSRLSERSLELQRRKGAQLMLLMLDSTGGEDIAAYAGRVFAQWRPGRAGIDDGVLIVVAKRDRRMRIHLGRGLEAAIPDAASQRVIDEILAPAFRDQDYAGGLERGYDALIGLLDGTALPAPKAESTPWPLLIFATVIGSPFVLIPLFGMRAAWRHGPAAFFVRLGLIAAVALGAYLFTAPKTAPQTLDWEQWMPMALLTYITTAFLSVSAFAGPGLIGDRSGSDDRDYRERRRSSSSSSSGSGSSGGYSGGGGRSDGGGSSGSW</sequence>
<accession>A0A3N2RJ63</accession>
<feature type="compositionally biased region" description="Basic and acidic residues" evidence="1">
    <location>
        <begin position="305"/>
        <end position="314"/>
    </location>
</feature>
<dbReference type="Gene3D" id="3.10.310.50">
    <property type="match status" value="1"/>
</dbReference>
<keyword evidence="3" id="KW-0732">Signal</keyword>
<keyword evidence="2" id="KW-1133">Transmembrane helix</keyword>
<dbReference type="PANTHER" id="PTHR30373:SF2">
    <property type="entry name" value="UPF0603 PROTEIN YGCG"/>
    <property type="match status" value="1"/>
</dbReference>
<dbReference type="AlphaFoldDB" id="A0A3N2RJ63"/>
<name>A0A3N2RJ63_LYSEN</name>
<feature type="domain" description="TPM" evidence="4">
    <location>
        <begin position="72"/>
        <end position="194"/>
    </location>
</feature>
<reference evidence="5 6" key="1">
    <citation type="submission" date="2018-10" db="EMBL/GenBank/DDBJ databases">
        <title>The genome of Lysobacter enzymogenes OH11.</title>
        <authorList>
            <person name="Liu F."/>
            <person name="Zhao Y."/>
            <person name="Qian G."/>
            <person name="Chen Y."/>
            <person name="Xu H."/>
        </authorList>
    </citation>
    <scope>NUCLEOTIDE SEQUENCE [LARGE SCALE GENOMIC DNA]</scope>
    <source>
        <strain evidence="5 6">OH11</strain>
    </source>
</reference>